<organism evidence="2 3">
    <name type="scientific">Hydnum rufescens UP504</name>
    <dbReference type="NCBI Taxonomy" id="1448309"/>
    <lineage>
        <taxon>Eukaryota</taxon>
        <taxon>Fungi</taxon>
        <taxon>Dikarya</taxon>
        <taxon>Basidiomycota</taxon>
        <taxon>Agaricomycotina</taxon>
        <taxon>Agaricomycetes</taxon>
        <taxon>Cantharellales</taxon>
        <taxon>Hydnaceae</taxon>
        <taxon>Hydnum</taxon>
    </lineage>
</organism>
<dbReference type="AlphaFoldDB" id="A0A9P6AZ69"/>
<feature type="chain" id="PRO_5040408208" description="Secreted protein" evidence="1">
    <location>
        <begin position="19"/>
        <end position="68"/>
    </location>
</feature>
<comment type="caution">
    <text evidence="2">The sequence shown here is derived from an EMBL/GenBank/DDBJ whole genome shotgun (WGS) entry which is preliminary data.</text>
</comment>
<protein>
    <recommendedName>
        <fullName evidence="4">Secreted protein</fullName>
    </recommendedName>
</protein>
<reference evidence="2" key="1">
    <citation type="journal article" date="2020" name="Nat. Commun.">
        <title>Large-scale genome sequencing of mycorrhizal fungi provides insights into the early evolution of symbiotic traits.</title>
        <authorList>
            <person name="Miyauchi S."/>
            <person name="Kiss E."/>
            <person name="Kuo A."/>
            <person name="Drula E."/>
            <person name="Kohler A."/>
            <person name="Sanchez-Garcia M."/>
            <person name="Morin E."/>
            <person name="Andreopoulos B."/>
            <person name="Barry K.W."/>
            <person name="Bonito G."/>
            <person name="Buee M."/>
            <person name="Carver A."/>
            <person name="Chen C."/>
            <person name="Cichocki N."/>
            <person name="Clum A."/>
            <person name="Culley D."/>
            <person name="Crous P.W."/>
            <person name="Fauchery L."/>
            <person name="Girlanda M."/>
            <person name="Hayes R.D."/>
            <person name="Keri Z."/>
            <person name="LaButti K."/>
            <person name="Lipzen A."/>
            <person name="Lombard V."/>
            <person name="Magnuson J."/>
            <person name="Maillard F."/>
            <person name="Murat C."/>
            <person name="Nolan M."/>
            <person name="Ohm R.A."/>
            <person name="Pangilinan J."/>
            <person name="Pereira M.F."/>
            <person name="Perotto S."/>
            <person name="Peter M."/>
            <person name="Pfister S."/>
            <person name="Riley R."/>
            <person name="Sitrit Y."/>
            <person name="Stielow J.B."/>
            <person name="Szollosi G."/>
            <person name="Zifcakova L."/>
            <person name="Stursova M."/>
            <person name="Spatafora J.W."/>
            <person name="Tedersoo L."/>
            <person name="Vaario L.M."/>
            <person name="Yamada A."/>
            <person name="Yan M."/>
            <person name="Wang P."/>
            <person name="Xu J."/>
            <person name="Bruns T."/>
            <person name="Baldrian P."/>
            <person name="Vilgalys R."/>
            <person name="Dunand C."/>
            <person name="Henrissat B."/>
            <person name="Grigoriev I.V."/>
            <person name="Hibbett D."/>
            <person name="Nagy L.G."/>
            <person name="Martin F.M."/>
        </authorList>
    </citation>
    <scope>NUCLEOTIDE SEQUENCE</scope>
    <source>
        <strain evidence="2">UP504</strain>
    </source>
</reference>
<dbReference type="Proteomes" id="UP000886523">
    <property type="component" value="Unassembled WGS sequence"/>
</dbReference>
<proteinExistence type="predicted"/>
<sequence length="68" mass="7476">MLFFAFVSLFAFAARSYALTLLYPTSLLAGANYSVQWDGQVPGLRCILPFSKFLTMPRGPSANLSVHC</sequence>
<evidence type="ECO:0008006" key="4">
    <source>
        <dbReference type="Google" id="ProtNLM"/>
    </source>
</evidence>
<keyword evidence="3" id="KW-1185">Reference proteome</keyword>
<dbReference type="EMBL" id="MU128960">
    <property type="protein sequence ID" value="KAF9514499.1"/>
    <property type="molecule type" value="Genomic_DNA"/>
</dbReference>
<evidence type="ECO:0000313" key="3">
    <source>
        <dbReference type="Proteomes" id="UP000886523"/>
    </source>
</evidence>
<evidence type="ECO:0000313" key="2">
    <source>
        <dbReference type="EMBL" id="KAF9514499.1"/>
    </source>
</evidence>
<name>A0A9P6AZ69_9AGAM</name>
<feature type="signal peptide" evidence="1">
    <location>
        <begin position="1"/>
        <end position="18"/>
    </location>
</feature>
<accession>A0A9P6AZ69</accession>
<evidence type="ECO:0000256" key="1">
    <source>
        <dbReference type="SAM" id="SignalP"/>
    </source>
</evidence>
<keyword evidence="1" id="KW-0732">Signal</keyword>
<gene>
    <name evidence="2" type="ORF">BS47DRAFT_1343077</name>
</gene>